<dbReference type="RefSeq" id="WP_271012873.1">
    <property type="nucleotide sequence ID" value="NZ_JAQIFT010000057.1"/>
</dbReference>
<dbReference type="InterPro" id="IPR050312">
    <property type="entry name" value="IolE/XylAMocC-like"/>
</dbReference>
<dbReference type="GO" id="GO:0016853">
    <property type="term" value="F:isomerase activity"/>
    <property type="evidence" value="ECO:0007669"/>
    <property type="project" value="UniProtKB-KW"/>
</dbReference>
<dbReference type="SUPFAM" id="SSF51658">
    <property type="entry name" value="Xylose isomerase-like"/>
    <property type="match status" value="1"/>
</dbReference>
<organism evidence="2 3">
    <name type="scientific">Holtiella tumoricola</name>
    <dbReference type="NCBI Taxonomy" id="3018743"/>
    <lineage>
        <taxon>Bacteria</taxon>
        <taxon>Bacillati</taxon>
        <taxon>Bacillota</taxon>
        <taxon>Clostridia</taxon>
        <taxon>Lachnospirales</taxon>
        <taxon>Cellulosilyticaceae</taxon>
        <taxon>Holtiella</taxon>
    </lineage>
</organism>
<proteinExistence type="predicted"/>
<dbReference type="PANTHER" id="PTHR12110:SF21">
    <property type="entry name" value="XYLOSE ISOMERASE-LIKE TIM BARREL DOMAIN-CONTAINING PROTEIN"/>
    <property type="match status" value="1"/>
</dbReference>
<reference evidence="2" key="1">
    <citation type="journal article" date="2023" name="Int. J. Syst. Evol. Microbiol.">
        <title>&lt;i&gt;Holtiella tumoricola&lt;/i&gt; gen. nov. sp. nov., isolated from a human clinical sample.</title>
        <authorList>
            <person name="Allen-Vercoe E."/>
            <person name="Daigneault M.C."/>
            <person name="Vancuren S.J."/>
            <person name="Cochrane K."/>
            <person name="O'Neal L.L."/>
            <person name="Sankaranarayanan K."/>
            <person name="Lawson P.A."/>
        </authorList>
    </citation>
    <scope>NUCLEOTIDE SEQUENCE</scope>
    <source>
        <strain evidence="2">CC70A</strain>
    </source>
</reference>
<dbReference type="Proteomes" id="UP001169242">
    <property type="component" value="Unassembled WGS sequence"/>
</dbReference>
<name>A0AA42J2B3_9FIRM</name>
<evidence type="ECO:0000259" key="1">
    <source>
        <dbReference type="Pfam" id="PF01261"/>
    </source>
</evidence>
<evidence type="ECO:0000313" key="3">
    <source>
        <dbReference type="Proteomes" id="UP001169242"/>
    </source>
</evidence>
<comment type="caution">
    <text evidence="2">The sequence shown here is derived from an EMBL/GenBank/DDBJ whole genome shotgun (WGS) entry which is preliminary data.</text>
</comment>
<dbReference type="Gene3D" id="3.20.20.150">
    <property type="entry name" value="Divalent-metal-dependent TIM barrel enzymes"/>
    <property type="match status" value="1"/>
</dbReference>
<dbReference type="PANTHER" id="PTHR12110">
    <property type="entry name" value="HYDROXYPYRUVATE ISOMERASE"/>
    <property type="match status" value="1"/>
</dbReference>
<dbReference type="InterPro" id="IPR036237">
    <property type="entry name" value="Xyl_isomerase-like_sf"/>
</dbReference>
<keyword evidence="2" id="KW-0413">Isomerase</keyword>
<keyword evidence="3" id="KW-1185">Reference proteome</keyword>
<dbReference type="EMBL" id="JAQIFT010000057">
    <property type="protein sequence ID" value="MDA3732901.1"/>
    <property type="molecule type" value="Genomic_DNA"/>
</dbReference>
<sequence length="258" mass="29724">MRLGIIGWINEEEFKRAKERKLEFIEICVNERHEAFLAGIEELKGYSQAYEMPIGSVGRWGEDKITAEGIKEEELQIEYSLIEATQKLGCDIYITGCNYVESLSYYENCTLAISYFEKLIEHGKKYGVKIATYNCRWNNFIHSDPAWTIIHGHLKDLWIKYDTSHCIYDGGDYLSEAKKWGERFAHVHIKGALIIDGKRFDDPPAGLDQTDWGSFMAVLYAKGYDGNLSIEPHSSNWHGELGQKGIDFTIKYIRNIML</sequence>
<dbReference type="InterPro" id="IPR013022">
    <property type="entry name" value="Xyl_isomerase-like_TIM-brl"/>
</dbReference>
<accession>A0AA42J2B3</accession>
<protein>
    <submittedName>
        <fullName evidence="2">Sugar phosphate isomerase/epimerase</fullName>
    </submittedName>
</protein>
<gene>
    <name evidence="2" type="ORF">PBV87_15600</name>
</gene>
<dbReference type="Pfam" id="PF01261">
    <property type="entry name" value="AP_endonuc_2"/>
    <property type="match status" value="1"/>
</dbReference>
<evidence type="ECO:0000313" key="2">
    <source>
        <dbReference type="EMBL" id="MDA3732901.1"/>
    </source>
</evidence>
<dbReference type="AlphaFoldDB" id="A0AA42J2B3"/>
<feature type="domain" description="Xylose isomerase-like TIM barrel" evidence="1">
    <location>
        <begin position="14"/>
        <end position="248"/>
    </location>
</feature>